<feature type="domain" description="Prokaryotic-type class I peptide chain release factors" evidence="1">
    <location>
        <begin position="9"/>
        <end position="121"/>
    </location>
</feature>
<gene>
    <name evidence="2" type="ORF">DFQ11_101470</name>
</gene>
<dbReference type="Pfam" id="PF00472">
    <property type="entry name" value="RF-1"/>
    <property type="match status" value="1"/>
</dbReference>
<dbReference type="OrthoDB" id="9815709at2"/>
<dbReference type="SUPFAM" id="SSF110916">
    <property type="entry name" value="Peptidyl-tRNA hydrolase domain-like"/>
    <property type="match status" value="1"/>
</dbReference>
<dbReference type="Proteomes" id="UP000248054">
    <property type="component" value="Unassembled WGS sequence"/>
</dbReference>
<dbReference type="PANTHER" id="PTHR47814:SF1">
    <property type="entry name" value="PEPTIDYL-TRNA HYDROLASE ARFB"/>
    <property type="match status" value="1"/>
</dbReference>
<dbReference type="GO" id="GO:0072344">
    <property type="term" value="P:rescue of stalled ribosome"/>
    <property type="evidence" value="ECO:0007669"/>
    <property type="project" value="TreeGrafter"/>
</dbReference>
<evidence type="ECO:0000313" key="3">
    <source>
        <dbReference type="Proteomes" id="UP000248054"/>
    </source>
</evidence>
<dbReference type="RefSeq" id="WP_110473994.1">
    <property type="nucleotide sequence ID" value="NZ_BMWQ01000001.1"/>
</dbReference>
<dbReference type="EMBL" id="QJTD01000001">
    <property type="protein sequence ID" value="PYE83039.1"/>
    <property type="molecule type" value="Genomic_DNA"/>
</dbReference>
<dbReference type="GO" id="GO:0003747">
    <property type="term" value="F:translation release factor activity"/>
    <property type="evidence" value="ECO:0007669"/>
    <property type="project" value="InterPro"/>
</dbReference>
<dbReference type="Gene3D" id="3.30.160.20">
    <property type="match status" value="1"/>
</dbReference>
<dbReference type="InterPro" id="IPR000352">
    <property type="entry name" value="Pep_chain_release_fac_I"/>
</dbReference>
<protein>
    <submittedName>
        <fullName evidence="2">Ribosome-associated protein</fullName>
    </submittedName>
</protein>
<dbReference type="GO" id="GO:0004045">
    <property type="term" value="F:peptidyl-tRNA hydrolase activity"/>
    <property type="evidence" value="ECO:0007669"/>
    <property type="project" value="TreeGrafter"/>
</dbReference>
<name>A0A2V4XLT4_9FLAO</name>
<dbReference type="GO" id="GO:0043022">
    <property type="term" value="F:ribosome binding"/>
    <property type="evidence" value="ECO:0007669"/>
    <property type="project" value="TreeGrafter"/>
</dbReference>
<sequence>MFSDKALISELNYKYVRSSGSGGQNVNKVSSKAELYFDIENSTVFSDIEKERLSKFFQNRLTKEGILILASDESRSQFRNKALVTQRFLELIKEGLKVEKKRISTKVPRAVKRKRLKYKRITSEKKANRKPPEIN</sequence>
<dbReference type="AlphaFoldDB" id="A0A2V4XLT4"/>
<dbReference type="PANTHER" id="PTHR47814">
    <property type="entry name" value="PEPTIDYL-TRNA HYDROLASE ARFB"/>
    <property type="match status" value="1"/>
</dbReference>
<keyword evidence="3" id="KW-1185">Reference proteome</keyword>
<dbReference type="NCBIfam" id="NF006718">
    <property type="entry name" value="PRK09256.1"/>
    <property type="match status" value="1"/>
</dbReference>
<organism evidence="2 3">
    <name type="scientific">Winogradskyella epiphytica</name>
    <dbReference type="NCBI Taxonomy" id="262005"/>
    <lineage>
        <taxon>Bacteria</taxon>
        <taxon>Pseudomonadati</taxon>
        <taxon>Bacteroidota</taxon>
        <taxon>Flavobacteriia</taxon>
        <taxon>Flavobacteriales</taxon>
        <taxon>Flavobacteriaceae</taxon>
        <taxon>Winogradskyella</taxon>
    </lineage>
</organism>
<evidence type="ECO:0000313" key="2">
    <source>
        <dbReference type="EMBL" id="PYE83039.1"/>
    </source>
</evidence>
<evidence type="ECO:0000259" key="1">
    <source>
        <dbReference type="Pfam" id="PF00472"/>
    </source>
</evidence>
<reference evidence="2 3" key="1">
    <citation type="submission" date="2018-06" db="EMBL/GenBank/DDBJ databases">
        <title>Genomic Encyclopedia of Type Strains, Phase III (KMG-III): the genomes of soil and plant-associated and newly described type strains.</title>
        <authorList>
            <person name="Whitman W."/>
        </authorList>
    </citation>
    <scope>NUCLEOTIDE SEQUENCE [LARGE SCALE GENOMIC DNA]</scope>
    <source>
        <strain evidence="2 3">CECT 7945</strain>
    </source>
</reference>
<comment type="caution">
    <text evidence="2">The sequence shown here is derived from an EMBL/GenBank/DDBJ whole genome shotgun (WGS) entry which is preliminary data.</text>
</comment>
<proteinExistence type="predicted"/>
<accession>A0A2V4XLT4</accession>